<dbReference type="SUPFAM" id="SSF50814">
    <property type="entry name" value="Lipocalins"/>
    <property type="match status" value="1"/>
</dbReference>
<dbReference type="GO" id="GO:0008289">
    <property type="term" value="F:lipid binding"/>
    <property type="evidence" value="ECO:0007669"/>
    <property type="project" value="UniProtKB-UniRule"/>
</dbReference>
<evidence type="ECO:0000256" key="1">
    <source>
        <dbReference type="ARBA" id="ARBA00006889"/>
    </source>
</evidence>
<feature type="domain" description="Lipocalin/cytosolic fatty-acid binding" evidence="3">
    <location>
        <begin position="42"/>
        <end position="187"/>
    </location>
</feature>
<accession>A0A7W9ZG38</accession>
<organism evidence="4 5">
    <name type="scientific">Novispirillum itersonii</name>
    <name type="common">Aquaspirillum itersonii</name>
    <dbReference type="NCBI Taxonomy" id="189"/>
    <lineage>
        <taxon>Bacteria</taxon>
        <taxon>Pseudomonadati</taxon>
        <taxon>Pseudomonadota</taxon>
        <taxon>Alphaproteobacteria</taxon>
        <taxon>Rhodospirillales</taxon>
        <taxon>Novispirillaceae</taxon>
        <taxon>Novispirillum</taxon>
    </lineage>
</organism>
<gene>
    <name evidence="4" type="ORF">FHS48_002200</name>
</gene>
<protein>
    <recommendedName>
        <fullName evidence="2">Outer membrane lipoprotein Blc</fullName>
    </recommendedName>
</protein>
<evidence type="ECO:0000313" key="4">
    <source>
        <dbReference type="EMBL" id="MBB6210775.1"/>
    </source>
</evidence>
<comment type="function">
    <text evidence="2">Involved in the storage or transport of lipids necessary for membrane maintenance under stressful conditions. Displays a binding preference for lysophospholipids.</text>
</comment>
<dbReference type="InterPro" id="IPR022271">
    <property type="entry name" value="Lipocalin_ApoD"/>
</dbReference>
<dbReference type="EMBL" id="JACIIX010000007">
    <property type="protein sequence ID" value="MBB6210775.1"/>
    <property type="molecule type" value="Genomic_DNA"/>
</dbReference>
<keyword evidence="2" id="KW-0732">Signal</keyword>
<dbReference type="InterPro" id="IPR002446">
    <property type="entry name" value="Lipocalin_bac"/>
</dbReference>
<dbReference type="InterPro" id="IPR047202">
    <property type="entry name" value="Lipocalin_Blc-like_dom"/>
</dbReference>
<dbReference type="InterPro" id="IPR000566">
    <property type="entry name" value="Lipocln_cytosolic_FA-bd_dom"/>
</dbReference>
<dbReference type="Pfam" id="PF08212">
    <property type="entry name" value="Lipocalin_2"/>
    <property type="match status" value="1"/>
</dbReference>
<dbReference type="GO" id="GO:0009279">
    <property type="term" value="C:cell outer membrane"/>
    <property type="evidence" value="ECO:0007669"/>
    <property type="project" value="UniProtKB-SubCell"/>
</dbReference>
<comment type="subcellular location">
    <subcellularLocation>
        <location evidence="2">Cell outer membrane</location>
    </subcellularLocation>
</comment>
<reference evidence="4 5" key="1">
    <citation type="submission" date="2020-08" db="EMBL/GenBank/DDBJ databases">
        <title>Genomic Encyclopedia of Type Strains, Phase IV (KMG-IV): sequencing the most valuable type-strain genomes for metagenomic binning, comparative biology and taxonomic classification.</title>
        <authorList>
            <person name="Goeker M."/>
        </authorList>
    </citation>
    <scope>NUCLEOTIDE SEQUENCE [LARGE SCALE GENOMIC DNA]</scope>
    <source>
        <strain evidence="4 5">DSM 11590</strain>
    </source>
</reference>
<evidence type="ECO:0000259" key="3">
    <source>
        <dbReference type="Pfam" id="PF08212"/>
    </source>
</evidence>
<feature type="signal peptide" evidence="2">
    <location>
        <begin position="1"/>
        <end position="29"/>
    </location>
</feature>
<proteinExistence type="inferred from homology"/>
<dbReference type="PRINTS" id="PR01171">
    <property type="entry name" value="BCTLIPOCALIN"/>
</dbReference>
<evidence type="ECO:0000313" key="5">
    <source>
        <dbReference type="Proteomes" id="UP000544872"/>
    </source>
</evidence>
<dbReference type="InterPro" id="IPR012674">
    <property type="entry name" value="Calycin"/>
</dbReference>
<keyword evidence="2 4" id="KW-0449">Lipoprotein</keyword>
<comment type="caution">
    <text evidence="4">The sequence shown here is derived from an EMBL/GenBank/DDBJ whole genome shotgun (WGS) entry which is preliminary data.</text>
</comment>
<sequence length="189" mass="20725">MRIRQRISGGMLAVAVCLSAISLSAAARAADAVPPVVPVPALDVPRYMGVWYEAAKFPNRFQAQCARGTSATYALRDDGRVTVTNRCFRADGGREEAVGEARAVGSPSPAVLEVRFAPAWLSWLPMVWGDYWIVDLDEAYTLAAVSEPRREYLWILSRTPVPDPAAYQALLGRLKDRGYDLTRLEVSAP</sequence>
<dbReference type="PANTHER" id="PTHR10612:SF34">
    <property type="entry name" value="APOLIPOPROTEIN D"/>
    <property type="match status" value="1"/>
</dbReference>
<dbReference type="AlphaFoldDB" id="A0A7W9ZG38"/>
<dbReference type="Gene3D" id="2.40.128.20">
    <property type="match status" value="1"/>
</dbReference>
<dbReference type="RefSeq" id="WP_184263597.1">
    <property type="nucleotide sequence ID" value="NZ_JACIIX010000007.1"/>
</dbReference>
<evidence type="ECO:0000256" key="2">
    <source>
        <dbReference type="PIRNR" id="PIRNR036893"/>
    </source>
</evidence>
<comment type="similarity">
    <text evidence="1 2">Belongs to the calycin superfamily. Lipocalin family.</text>
</comment>
<dbReference type="Proteomes" id="UP000544872">
    <property type="component" value="Unassembled WGS sequence"/>
</dbReference>
<dbReference type="GO" id="GO:0006950">
    <property type="term" value="P:response to stress"/>
    <property type="evidence" value="ECO:0007669"/>
    <property type="project" value="UniProtKB-ARBA"/>
</dbReference>
<comment type="subunit">
    <text evidence="2">Homodimer.</text>
</comment>
<keyword evidence="2" id="KW-0472">Membrane</keyword>
<name>A0A7W9ZG38_NOVIT</name>
<dbReference type="PANTHER" id="PTHR10612">
    <property type="entry name" value="APOLIPOPROTEIN D"/>
    <property type="match status" value="1"/>
</dbReference>
<dbReference type="CDD" id="cd19438">
    <property type="entry name" value="lipocalin_Blc-like"/>
    <property type="match status" value="1"/>
</dbReference>
<keyword evidence="2" id="KW-0446">Lipid-binding</keyword>
<keyword evidence="2" id="KW-0998">Cell outer membrane</keyword>
<keyword evidence="5" id="KW-1185">Reference proteome</keyword>
<feature type="chain" id="PRO_5031674512" description="Outer membrane lipoprotein Blc" evidence="2">
    <location>
        <begin position="30"/>
        <end position="189"/>
    </location>
</feature>
<dbReference type="PIRSF" id="PIRSF036893">
    <property type="entry name" value="Lipocalin_ApoD"/>
    <property type="match status" value="1"/>
</dbReference>